<dbReference type="EMBL" id="JACVVK020000096">
    <property type="protein sequence ID" value="KAK7493093.1"/>
    <property type="molecule type" value="Genomic_DNA"/>
</dbReference>
<feature type="transmembrane region" description="Helical" evidence="1">
    <location>
        <begin position="20"/>
        <end position="51"/>
    </location>
</feature>
<feature type="non-terminal residue" evidence="2">
    <location>
        <position position="1"/>
    </location>
</feature>
<proteinExistence type="predicted"/>
<dbReference type="SUPFAM" id="SSF81321">
    <property type="entry name" value="Family A G protein-coupled receptor-like"/>
    <property type="match status" value="1"/>
</dbReference>
<name>A0ABD0L1B6_9CAEN</name>
<reference evidence="2 3" key="1">
    <citation type="journal article" date="2023" name="Sci. Data">
        <title>Genome assembly of the Korean intertidal mud-creeper Batillaria attramentaria.</title>
        <authorList>
            <person name="Patra A.K."/>
            <person name="Ho P.T."/>
            <person name="Jun S."/>
            <person name="Lee S.J."/>
            <person name="Kim Y."/>
            <person name="Won Y.J."/>
        </authorList>
    </citation>
    <scope>NUCLEOTIDE SEQUENCE [LARGE SCALE GENOMIC DNA]</scope>
    <source>
        <strain evidence="2">Wonlab-2016</strain>
    </source>
</reference>
<protein>
    <recommendedName>
        <fullName evidence="4">Long-wavelength rhodopsin</fullName>
    </recommendedName>
</protein>
<keyword evidence="1" id="KW-1133">Transmembrane helix</keyword>
<gene>
    <name evidence="2" type="ORF">BaRGS_00015614</name>
</gene>
<keyword evidence="1" id="KW-0472">Membrane</keyword>
<comment type="caution">
    <text evidence="2">The sequence shown here is derived from an EMBL/GenBank/DDBJ whole genome shotgun (WGS) entry which is preliminary data.</text>
</comment>
<evidence type="ECO:0000256" key="1">
    <source>
        <dbReference type="SAM" id="Phobius"/>
    </source>
</evidence>
<evidence type="ECO:0008006" key="4">
    <source>
        <dbReference type="Google" id="ProtNLM"/>
    </source>
</evidence>
<dbReference type="Proteomes" id="UP001519460">
    <property type="component" value="Unassembled WGS sequence"/>
</dbReference>
<sequence>DLDDALLCNIPLPWRADATYMFQFSTFAFFFVPMLLISVMYVLIGLALSAAQKSTENKKNKTAVIAATKARKAILKMLGK</sequence>
<evidence type="ECO:0000313" key="2">
    <source>
        <dbReference type="EMBL" id="KAK7493093.1"/>
    </source>
</evidence>
<dbReference type="AlphaFoldDB" id="A0ABD0L1B6"/>
<evidence type="ECO:0000313" key="3">
    <source>
        <dbReference type="Proteomes" id="UP001519460"/>
    </source>
</evidence>
<accession>A0ABD0L1B6</accession>
<keyword evidence="1" id="KW-0812">Transmembrane</keyword>
<keyword evidence="3" id="KW-1185">Reference proteome</keyword>
<organism evidence="2 3">
    <name type="scientific">Batillaria attramentaria</name>
    <dbReference type="NCBI Taxonomy" id="370345"/>
    <lineage>
        <taxon>Eukaryota</taxon>
        <taxon>Metazoa</taxon>
        <taxon>Spiralia</taxon>
        <taxon>Lophotrochozoa</taxon>
        <taxon>Mollusca</taxon>
        <taxon>Gastropoda</taxon>
        <taxon>Caenogastropoda</taxon>
        <taxon>Sorbeoconcha</taxon>
        <taxon>Cerithioidea</taxon>
        <taxon>Batillariidae</taxon>
        <taxon>Batillaria</taxon>
    </lineage>
</organism>
<dbReference type="Gene3D" id="1.20.1070.10">
    <property type="entry name" value="Rhodopsin 7-helix transmembrane proteins"/>
    <property type="match status" value="1"/>
</dbReference>